<feature type="region of interest" description="Disordered" evidence="1">
    <location>
        <begin position="1"/>
        <end position="132"/>
    </location>
</feature>
<proteinExistence type="predicted"/>
<reference evidence="2 3" key="1">
    <citation type="journal article" date="2023" name="BMC Biol.">
        <title>The compact genome of the sponge Oopsacas minuta (Hexactinellida) is lacking key metazoan core genes.</title>
        <authorList>
            <person name="Santini S."/>
            <person name="Schenkelaars Q."/>
            <person name="Jourda C."/>
            <person name="Duchesne M."/>
            <person name="Belahbib H."/>
            <person name="Rocher C."/>
            <person name="Selva M."/>
            <person name="Riesgo A."/>
            <person name="Vervoort M."/>
            <person name="Leys S.P."/>
            <person name="Kodjabachian L."/>
            <person name="Le Bivic A."/>
            <person name="Borchiellini C."/>
            <person name="Claverie J.M."/>
            <person name="Renard E."/>
        </authorList>
    </citation>
    <scope>NUCLEOTIDE SEQUENCE [LARGE SCALE GENOMIC DNA]</scope>
    <source>
        <strain evidence="2">SPO-2</strain>
    </source>
</reference>
<protein>
    <submittedName>
        <fullName evidence="2">Uncharacterized protein</fullName>
    </submittedName>
</protein>
<accession>A0AAV7JTJ3</accession>
<organism evidence="2 3">
    <name type="scientific">Oopsacas minuta</name>
    <dbReference type="NCBI Taxonomy" id="111878"/>
    <lineage>
        <taxon>Eukaryota</taxon>
        <taxon>Metazoa</taxon>
        <taxon>Porifera</taxon>
        <taxon>Hexactinellida</taxon>
        <taxon>Hexasterophora</taxon>
        <taxon>Lyssacinosida</taxon>
        <taxon>Leucopsacidae</taxon>
        <taxon>Oopsacas</taxon>
    </lineage>
</organism>
<dbReference type="AlphaFoldDB" id="A0AAV7JTJ3"/>
<evidence type="ECO:0000313" key="3">
    <source>
        <dbReference type="Proteomes" id="UP001165289"/>
    </source>
</evidence>
<feature type="compositionally biased region" description="Polar residues" evidence="1">
    <location>
        <begin position="55"/>
        <end position="74"/>
    </location>
</feature>
<dbReference type="EMBL" id="JAKMXF010000299">
    <property type="protein sequence ID" value="KAI6652248.1"/>
    <property type="molecule type" value="Genomic_DNA"/>
</dbReference>
<feature type="compositionally biased region" description="Basic and acidic residues" evidence="1">
    <location>
        <begin position="1"/>
        <end position="28"/>
    </location>
</feature>
<dbReference type="Proteomes" id="UP001165289">
    <property type="component" value="Unassembled WGS sequence"/>
</dbReference>
<keyword evidence="3" id="KW-1185">Reference proteome</keyword>
<sequence length="132" mass="14601">MSSETSKRRLEVTDHSDEISPKRAKPSEEAQPDVLPAKKCVTRPKPKLTVPYSPNLRTSSRLRNRVDATTTSENTKGKANKPIETQLSQHSKGLPDMYKSKTTLAVSPKLSTKARANARKTKQAAKSKKTKS</sequence>
<evidence type="ECO:0000256" key="1">
    <source>
        <dbReference type="SAM" id="MobiDB-lite"/>
    </source>
</evidence>
<comment type="caution">
    <text evidence="2">The sequence shown here is derived from an EMBL/GenBank/DDBJ whole genome shotgun (WGS) entry which is preliminary data.</text>
</comment>
<evidence type="ECO:0000313" key="2">
    <source>
        <dbReference type="EMBL" id="KAI6652248.1"/>
    </source>
</evidence>
<feature type="compositionally biased region" description="Basic residues" evidence="1">
    <location>
        <begin position="116"/>
        <end position="132"/>
    </location>
</feature>
<gene>
    <name evidence="2" type="ORF">LOD99_7265</name>
</gene>
<name>A0AAV7JTJ3_9METZ</name>